<name>A0A410DYA9_9CLOT</name>
<dbReference type="Gene3D" id="1.10.101.10">
    <property type="entry name" value="PGBD-like superfamily/PGBD"/>
    <property type="match status" value="1"/>
</dbReference>
<sequence>MIKLGSTGVEVTKLQENLMTLGYKVGTSGADGSFGRATNEAVLEFQKDNNLKPDGIVGDITEEEIYKAILNNKAKLSQSLGERATSIYIGGEQLRTIGWKNVNINIITDLNHCLQKYEIITLPRIWHFISQCSYESGLGLYTKEIGSGLAYEYRSNLGNRYAGDGPKYKGAGYIQLTGYDNYVRFAEDIDDPRVMEGADYVSVMYPWMSAGFWWHSNSMNDLCDKGATVEEVTLRVNGGYSGLETRRKYYDLCVSVIN</sequence>
<dbReference type="InterPro" id="IPR023346">
    <property type="entry name" value="Lysozyme-like_dom_sf"/>
</dbReference>
<dbReference type="AlphaFoldDB" id="A0A410DYA9"/>
<gene>
    <name evidence="2" type="ORF">C1I91_21425</name>
</gene>
<evidence type="ECO:0000313" key="3">
    <source>
        <dbReference type="Proteomes" id="UP000286268"/>
    </source>
</evidence>
<organism evidence="2 3">
    <name type="scientific">Clostridium manihotivorum</name>
    <dbReference type="NCBI Taxonomy" id="2320868"/>
    <lineage>
        <taxon>Bacteria</taxon>
        <taxon>Bacillati</taxon>
        <taxon>Bacillota</taxon>
        <taxon>Clostridia</taxon>
        <taxon>Eubacteriales</taxon>
        <taxon>Clostridiaceae</taxon>
        <taxon>Clostridium</taxon>
    </lineage>
</organism>
<dbReference type="InterPro" id="IPR036366">
    <property type="entry name" value="PGBDSf"/>
</dbReference>
<evidence type="ECO:0000259" key="1">
    <source>
        <dbReference type="Pfam" id="PF01471"/>
    </source>
</evidence>
<dbReference type="InterPro" id="IPR002477">
    <property type="entry name" value="Peptidoglycan-bd-like"/>
</dbReference>
<keyword evidence="3" id="KW-1185">Reference proteome</keyword>
<feature type="domain" description="Peptidoglycan binding-like" evidence="1">
    <location>
        <begin position="8"/>
        <end position="61"/>
    </location>
</feature>
<dbReference type="Gene3D" id="1.10.530.10">
    <property type="match status" value="1"/>
</dbReference>
<dbReference type="KEGG" id="cmah:C1I91_21425"/>
<dbReference type="EMBL" id="CP025746">
    <property type="protein sequence ID" value="QAA33978.1"/>
    <property type="molecule type" value="Genomic_DNA"/>
</dbReference>
<dbReference type="InterPro" id="IPR036365">
    <property type="entry name" value="PGBD-like_sf"/>
</dbReference>
<reference evidence="2 3" key="1">
    <citation type="submission" date="2018-01" db="EMBL/GenBank/DDBJ databases">
        <title>Genome Sequencing and Assembly of Anaerobacter polyendosporus strain CT4.</title>
        <authorList>
            <person name="Tachaapaikoon C."/>
            <person name="Sutheeworapong S."/>
            <person name="Jenjaroenpun P."/>
            <person name="Wongsurawat T."/>
            <person name="Nookeaw I."/>
            <person name="Cheawchanlertfa P."/>
            <person name="Kosugi A."/>
            <person name="Cheevadhanarak S."/>
            <person name="Ratanakhanokchai K."/>
        </authorList>
    </citation>
    <scope>NUCLEOTIDE SEQUENCE [LARGE SCALE GENOMIC DNA]</scope>
    <source>
        <strain evidence="2 3">CT4</strain>
    </source>
</reference>
<dbReference type="SUPFAM" id="SSF47090">
    <property type="entry name" value="PGBD-like"/>
    <property type="match status" value="1"/>
</dbReference>
<dbReference type="InterPro" id="IPR052354">
    <property type="entry name" value="Cell_Wall_Dynamics_Protein"/>
</dbReference>
<dbReference type="SUPFAM" id="SSF53955">
    <property type="entry name" value="Lysozyme-like"/>
    <property type="match status" value="1"/>
</dbReference>
<proteinExistence type="predicted"/>
<evidence type="ECO:0000313" key="2">
    <source>
        <dbReference type="EMBL" id="QAA33978.1"/>
    </source>
</evidence>
<accession>A0A410DYA9</accession>
<dbReference type="PANTHER" id="PTHR34408">
    <property type="entry name" value="FAMILY PROTEIN, PUTATIVE-RELATED"/>
    <property type="match status" value="1"/>
</dbReference>
<dbReference type="OrthoDB" id="308800at2"/>
<dbReference type="Proteomes" id="UP000286268">
    <property type="component" value="Chromosome"/>
</dbReference>
<protein>
    <recommendedName>
        <fullName evidence="1">Peptidoglycan binding-like domain-containing protein</fullName>
    </recommendedName>
</protein>
<dbReference type="Pfam" id="PF01471">
    <property type="entry name" value="PG_binding_1"/>
    <property type="match status" value="1"/>
</dbReference>
<dbReference type="PANTHER" id="PTHR34408:SF1">
    <property type="entry name" value="GLYCOSYL HYDROLASE FAMILY 19 DOMAIN-CONTAINING PROTEIN HI_1415"/>
    <property type="match status" value="1"/>
</dbReference>
<dbReference type="RefSeq" id="WP_128214698.1">
    <property type="nucleotide sequence ID" value="NZ_CP025746.1"/>
</dbReference>